<evidence type="ECO:0000259" key="2">
    <source>
        <dbReference type="PROSITE" id="PS50885"/>
    </source>
</evidence>
<proteinExistence type="predicted"/>
<name>A0A370E069_9GAMM</name>
<dbReference type="PROSITE" id="PS50885">
    <property type="entry name" value="HAMP"/>
    <property type="match status" value="1"/>
</dbReference>
<dbReference type="SMART" id="SM01358">
    <property type="entry name" value="HBM"/>
    <property type="match status" value="1"/>
</dbReference>
<reference evidence="3 4" key="1">
    <citation type="journal article" date="2018" name="ISME J.">
        <title>Endosymbiont genomes yield clues of tubeworm success.</title>
        <authorList>
            <person name="Li Y."/>
            <person name="Liles M.R."/>
            <person name="Halanych K.M."/>
        </authorList>
    </citation>
    <scope>NUCLEOTIDE SEQUENCE [LARGE SCALE GENOMIC DNA]</scope>
    <source>
        <strain evidence="3">A1422</strain>
    </source>
</reference>
<dbReference type="Gene3D" id="6.10.340.10">
    <property type="match status" value="1"/>
</dbReference>
<accession>A0A370E069</accession>
<keyword evidence="1" id="KW-0472">Membrane</keyword>
<feature type="transmembrane region" description="Helical" evidence="1">
    <location>
        <begin position="385"/>
        <end position="409"/>
    </location>
</feature>
<feature type="domain" description="HAMP" evidence="2">
    <location>
        <begin position="406"/>
        <end position="460"/>
    </location>
</feature>
<dbReference type="CDD" id="cd06225">
    <property type="entry name" value="HAMP"/>
    <property type="match status" value="1"/>
</dbReference>
<comment type="caution">
    <text evidence="3">The sequence shown here is derived from an EMBL/GenBank/DDBJ whole genome shotgun (WGS) entry which is preliminary data.</text>
</comment>
<organism evidence="3 4">
    <name type="scientific">endosymbiont of Lamellibrachia luymesi</name>
    <dbReference type="NCBI Taxonomy" id="2200907"/>
    <lineage>
        <taxon>Bacteria</taxon>
        <taxon>Pseudomonadati</taxon>
        <taxon>Pseudomonadota</taxon>
        <taxon>Gammaproteobacteria</taxon>
        <taxon>sulfur-oxidizing symbionts</taxon>
    </lineage>
</organism>
<keyword evidence="1" id="KW-1133">Transmembrane helix</keyword>
<dbReference type="Proteomes" id="UP000255508">
    <property type="component" value="Unassembled WGS sequence"/>
</dbReference>
<dbReference type="SUPFAM" id="SSF158472">
    <property type="entry name" value="HAMP domain-like"/>
    <property type="match status" value="1"/>
</dbReference>
<dbReference type="InterPro" id="IPR003660">
    <property type="entry name" value="HAMP_dom"/>
</dbReference>
<feature type="transmembrane region" description="Helical" evidence="1">
    <location>
        <begin position="12"/>
        <end position="32"/>
    </location>
</feature>
<dbReference type="SMART" id="SM00304">
    <property type="entry name" value="HAMP"/>
    <property type="match status" value="1"/>
</dbReference>
<dbReference type="InterPro" id="IPR032255">
    <property type="entry name" value="HBM"/>
</dbReference>
<dbReference type="EMBL" id="QFXD01000129">
    <property type="protein sequence ID" value="RDH91215.1"/>
    <property type="molecule type" value="Genomic_DNA"/>
</dbReference>
<dbReference type="GO" id="GO:0007165">
    <property type="term" value="P:signal transduction"/>
    <property type="evidence" value="ECO:0007669"/>
    <property type="project" value="InterPro"/>
</dbReference>
<evidence type="ECO:0000313" key="4">
    <source>
        <dbReference type="Proteomes" id="UP000255508"/>
    </source>
</evidence>
<dbReference type="Pfam" id="PF00672">
    <property type="entry name" value="HAMP"/>
    <property type="match status" value="1"/>
</dbReference>
<dbReference type="AlphaFoldDB" id="A0A370E069"/>
<evidence type="ECO:0000256" key="1">
    <source>
        <dbReference type="SAM" id="Phobius"/>
    </source>
</evidence>
<dbReference type="GO" id="GO:0016020">
    <property type="term" value="C:membrane"/>
    <property type="evidence" value="ECO:0007669"/>
    <property type="project" value="InterPro"/>
</dbReference>
<sequence length="568" mass="65803">MNMSKLTRNFRIGEKIGFGFGLVGLIFLIVIWQYHDTLRQSLGDYQQLQNIFVAKKIDMLSIESSMRGARQAEKEFLLYRDEAFAGEVDRQLQQALLAATDLGRIDPESIHIADRVTELLKIYQQKFQATVLDWRKMGLDHNSDLQGTFRDAAHELETMAGHFKVDRLYLQLLQIRRSEKDLGLRREQQYLARVLDLIQEFERKTAESQLEAGVKTRLFHEIETYRETFETYARTVLSDEDIHGGKGPFRQAAHRIEAILNSHHVPELANNILQLRRREKDYLLRHDKKYVDMALQELNRIHARIEPSAITTEQKTLFFTLLKNYRRNFTALVEQNNHIERMTGEMQRAVSEITLLVKENVATANQVMARMEKEINISSDQKEHFMLWSVVVATLLGIVFAISITLRIVRPLRSMAGMLDQLAYEETPERLPFYPGARDEVNAMAGSVNTMADNKSRFIAWWKSSMREADACENLETVLKQTSDKPERDEAEREFRNALAARHELLFQQYHKLHVLNGAVIKQAEALQKEGHSGGIQISINTIRYSSHSMQNILEMVAFQENQKRTLV</sequence>
<protein>
    <recommendedName>
        <fullName evidence="2">HAMP domain-containing protein</fullName>
    </recommendedName>
</protein>
<keyword evidence="1" id="KW-0812">Transmembrane</keyword>
<gene>
    <name evidence="3" type="ORF">DIZ79_07020</name>
</gene>
<evidence type="ECO:0000313" key="3">
    <source>
        <dbReference type="EMBL" id="RDH91215.1"/>
    </source>
</evidence>